<accession>A0ACB8FWK1</accession>
<name>A0ACB8FWK1_9SAUR</name>
<dbReference type="EMBL" id="CM037624">
    <property type="protein sequence ID" value="KAH8011424.1"/>
    <property type="molecule type" value="Genomic_DNA"/>
</dbReference>
<sequence length="284" mass="30641">MDARTLPRVTLKTNPPKCPECGKSFFSNVAMTIHIRTHTGERPFKCHLCPLRALWGTCLATAKTITPRAPEAPPTAGSILKEKKCLSAKLQLLRHLGASPGPKKPHTCPQCGKSFNKKQDYGASATQGIFHCARNAALLLPAVRAPLPAQADLGGPHEGPRRGEALRLPSVREALPAEAPRGEPPAGPHRREALRVRDVRQALRPEAAAHQPSAGPHWRAALRVCRVREVVPEPGHPHDPLPHAHRGAALSLPPLRQNLQPATASQEPPEGASRGAAPHCDRRH</sequence>
<evidence type="ECO:0000313" key="2">
    <source>
        <dbReference type="Proteomes" id="UP000827872"/>
    </source>
</evidence>
<proteinExistence type="predicted"/>
<dbReference type="Proteomes" id="UP000827872">
    <property type="component" value="Linkage Group LG11"/>
</dbReference>
<evidence type="ECO:0000313" key="1">
    <source>
        <dbReference type="EMBL" id="KAH8011424.1"/>
    </source>
</evidence>
<keyword evidence="2" id="KW-1185">Reference proteome</keyword>
<protein>
    <submittedName>
        <fullName evidence="1">Uncharacterized protein</fullName>
    </submittedName>
</protein>
<comment type="caution">
    <text evidence="1">The sequence shown here is derived from an EMBL/GenBank/DDBJ whole genome shotgun (WGS) entry which is preliminary data.</text>
</comment>
<organism evidence="1 2">
    <name type="scientific">Sphaerodactylus townsendi</name>
    <dbReference type="NCBI Taxonomy" id="933632"/>
    <lineage>
        <taxon>Eukaryota</taxon>
        <taxon>Metazoa</taxon>
        <taxon>Chordata</taxon>
        <taxon>Craniata</taxon>
        <taxon>Vertebrata</taxon>
        <taxon>Euteleostomi</taxon>
        <taxon>Lepidosauria</taxon>
        <taxon>Squamata</taxon>
        <taxon>Bifurcata</taxon>
        <taxon>Gekkota</taxon>
        <taxon>Sphaerodactylidae</taxon>
        <taxon>Sphaerodactylus</taxon>
    </lineage>
</organism>
<reference evidence="1" key="1">
    <citation type="submission" date="2021-08" db="EMBL/GenBank/DDBJ databases">
        <title>The first chromosome-level gecko genome reveals the dynamic sex chromosomes of Neotropical dwarf geckos (Sphaerodactylidae: Sphaerodactylus).</title>
        <authorList>
            <person name="Pinto B.J."/>
            <person name="Keating S.E."/>
            <person name="Gamble T."/>
        </authorList>
    </citation>
    <scope>NUCLEOTIDE SEQUENCE</scope>
    <source>
        <strain evidence="1">TG3544</strain>
    </source>
</reference>
<gene>
    <name evidence="1" type="ORF">K3G42_022562</name>
</gene>